<dbReference type="NCBIfam" id="NF038072">
    <property type="entry name" value="IcmL_DotI_only"/>
    <property type="match status" value="1"/>
</dbReference>
<reference evidence="2 3" key="1">
    <citation type="journal article" date="2009" name="Infect. Immun.">
        <title>Comparative genomics reveal extensive transposon-mediated genomic plasticity and diversity among potential effector proteins within the genus Coxiella.</title>
        <authorList>
            <person name="Beare P.A."/>
            <person name="Unsworth N."/>
            <person name="Andoh M."/>
            <person name="Voth D.E."/>
            <person name="Omsland A."/>
            <person name="Gilk S.D."/>
            <person name="Williams K.P."/>
            <person name="Sobral B.W."/>
            <person name="Kupko J.J.III."/>
            <person name="Porcella S.F."/>
            <person name="Samuel J.E."/>
            <person name="Heinzen R.A."/>
        </authorList>
    </citation>
    <scope>NUCLEOTIDE SEQUENCE [LARGE SCALE GENOMIC DNA]</scope>
    <source>
        <strain evidence="2 3">Dugway 5J108-111</strain>
    </source>
</reference>
<dbReference type="RefSeq" id="WP_005769604.1">
    <property type="nucleotide sequence ID" value="NC_009727.1"/>
</dbReference>
<dbReference type="KEGG" id="cbd:CBUD_0368"/>
<accession>A9KDL7</accession>
<evidence type="ECO:0000256" key="1">
    <source>
        <dbReference type="SAM" id="Phobius"/>
    </source>
</evidence>
<keyword evidence="1" id="KW-1133">Transmembrane helix</keyword>
<sequence>MTIDAEQLALQKNNLYRDNYRRVMAFLLASVVITVSLLAVLSYQIITTPKPAYYATTTTGRVIPLQSLDMPVVTNTYLLQWAALATRAVYNLDFENYTKQLDNASSYFTPTGWESLTNAMKSSGAIDSLKNNKLFMAGIVNGPAVILDQEVVHGRYSWRVQLPLLVTYTSASIQQKAHFIITMDIIRVPVIDAAKSIQINRFSAVRG</sequence>
<dbReference type="AlphaFoldDB" id="A9KDL7"/>
<keyword evidence="1" id="KW-0472">Membrane</keyword>
<feature type="transmembrane region" description="Helical" evidence="1">
    <location>
        <begin position="23"/>
        <end position="46"/>
    </location>
</feature>
<keyword evidence="1" id="KW-0812">Transmembrane</keyword>
<evidence type="ECO:0000313" key="2">
    <source>
        <dbReference type="EMBL" id="ABS76607.1"/>
    </source>
</evidence>
<dbReference type="CDD" id="cd16385">
    <property type="entry name" value="IcmL"/>
    <property type="match status" value="1"/>
</dbReference>
<dbReference type="EMBL" id="CP000733">
    <property type="protein sequence ID" value="ABS76607.1"/>
    <property type="molecule type" value="Genomic_DNA"/>
</dbReference>
<gene>
    <name evidence="2" type="primary">icmL2</name>
    <name evidence="2" type="ordered locus">CBUD_0368</name>
</gene>
<dbReference type="InterPro" id="IPR021055">
    <property type="entry name" value="T4BSS_IcmL/DotI"/>
</dbReference>
<organism evidence="2 3">
    <name type="scientific">Coxiella burnetii (strain Dugway 5J108-111)</name>
    <dbReference type="NCBI Taxonomy" id="434922"/>
    <lineage>
        <taxon>Bacteria</taxon>
        <taxon>Pseudomonadati</taxon>
        <taxon>Pseudomonadota</taxon>
        <taxon>Gammaproteobacteria</taxon>
        <taxon>Legionellales</taxon>
        <taxon>Coxiellaceae</taxon>
        <taxon>Coxiella</taxon>
    </lineage>
</organism>
<proteinExistence type="predicted"/>
<evidence type="ECO:0000313" key="3">
    <source>
        <dbReference type="Proteomes" id="UP000008555"/>
    </source>
</evidence>
<dbReference type="Pfam" id="PF11393">
    <property type="entry name" value="T4BSS_DotI_IcmL"/>
    <property type="match status" value="1"/>
</dbReference>
<name>A9KDL7_COXBN</name>
<dbReference type="HOGENOM" id="CLU_087632_1_0_6"/>
<dbReference type="Proteomes" id="UP000008555">
    <property type="component" value="Chromosome"/>
</dbReference>
<protein>
    <submittedName>
        <fullName evidence="2">IcmL</fullName>
    </submittedName>
</protein>